<evidence type="ECO:0000313" key="1">
    <source>
        <dbReference type="EMBL" id="KAK9102125.1"/>
    </source>
</evidence>
<comment type="caution">
    <text evidence="1">The sequence shown here is derived from an EMBL/GenBank/DDBJ whole genome shotgun (WGS) entry which is preliminary data.</text>
</comment>
<sequence length="84" mass="9666">MCRGLEGQGWDRVGVRFETDLMVVSSRPVGMFLMFEDTFDGNNTCEAIRELVLLIGEKGWERLSWVGDFNFREDLLVFKSNLDA</sequence>
<organism evidence="1 2">
    <name type="scientific">Stephania japonica</name>
    <dbReference type="NCBI Taxonomy" id="461633"/>
    <lineage>
        <taxon>Eukaryota</taxon>
        <taxon>Viridiplantae</taxon>
        <taxon>Streptophyta</taxon>
        <taxon>Embryophyta</taxon>
        <taxon>Tracheophyta</taxon>
        <taxon>Spermatophyta</taxon>
        <taxon>Magnoliopsida</taxon>
        <taxon>Ranunculales</taxon>
        <taxon>Menispermaceae</taxon>
        <taxon>Menispermoideae</taxon>
        <taxon>Cissampelideae</taxon>
        <taxon>Stephania</taxon>
    </lineage>
</organism>
<reference evidence="1 2" key="1">
    <citation type="submission" date="2024-01" db="EMBL/GenBank/DDBJ databases">
        <title>Genome assemblies of Stephania.</title>
        <authorList>
            <person name="Yang L."/>
        </authorList>
    </citation>
    <scope>NUCLEOTIDE SEQUENCE [LARGE SCALE GENOMIC DNA]</scope>
    <source>
        <strain evidence="1">QJT</strain>
        <tissue evidence="1">Leaf</tissue>
    </source>
</reference>
<gene>
    <name evidence="1" type="ORF">Sjap_019379</name>
</gene>
<dbReference type="AlphaFoldDB" id="A0AAP0F1F8"/>
<name>A0AAP0F1F8_9MAGN</name>
<dbReference type="Proteomes" id="UP001417504">
    <property type="component" value="Unassembled WGS sequence"/>
</dbReference>
<dbReference type="EMBL" id="JBBNAE010000008">
    <property type="protein sequence ID" value="KAK9102125.1"/>
    <property type="molecule type" value="Genomic_DNA"/>
</dbReference>
<accession>A0AAP0F1F8</accession>
<keyword evidence="2" id="KW-1185">Reference proteome</keyword>
<evidence type="ECO:0000313" key="2">
    <source>
        <dbReference type="Proteomes" id="UP001417504"/>
    </source>
</evidence>
<protein>
    <submittedName>
        <fullName evidence="1">Uncharacterized protein</fullName>
    </submittedName>
</protein>
<proteinExistence type="predicted"/>